<dbReference type="EMBL" id="CP016022">
    <property type="protein sequence ID" value="ANJ71776.1"/>
    <property type="molecule type" value="Genomic_DNA"/>
</dbReference>
<dbReference type="Gene3D" id="3.40.50.720">
    <property type="entry name" value="NAD(P)-binding Rossmann-like Domain"/>
    <property type="match status" value="1"/>
</dbReference>
<sequence>MDLGLKGKRALVCGASKGLGFACADALAAEGVDVVIVARGAEALLAAAERIRGAHGVRVEAVATDITTPEGRAEALLACERLGGSPDILVNNAGGPPPGNFRDWDRDAWNAALNANMLTPIDLIKATVDQMIERRWGRIINITSGAVKAPIDVLGLSNGARSGLTGFVAGLAREVAKHGVTVNNLLPGQFETDRLTKTLEAGAKAAGISAEDNFDRKRQGNPARRFGQPAEFGAVCAFLCSQHAGYLNAQNILLDGGAFPGTF</sequence>
<protein>
    <submittedName>
        <fullName evidence="3">3-oxoacyl-ACP reductase</fullName>
    </submittedName>
</protein>
<dbReference type="PRINTS" id="PR00081">
    <property type="entry name" value="GDHRDH"/>
</dbReference>
<proteinExistence type="inferred from homology"/>
<dbReference type="InterPro" id="IPR036291">
    <property type="entry name" value="NAD(P)-bd_dom_sf"/>
</dbReference>
<organism evidence="3 4">
    <name type="scientific">Ralstonia insidiosa</name>
    <dbReference type="NCBI Taxonomy" id="190721"/>
    <lineage>
        <taxon>Bacteria</taxon>
        <taxon>Pseudomonadati</taxon>
        <taxon>Pseudomonadota</taxon>
        <taxon>Betaproteobacteria</taxon>
        <taxon>Burkholderiales</taxon>
        <taxon>Burkholderiaceae</taxon>
        <taxon>Ralstonia</taxon>
    </lineage>
</organism>
<dbReference type="SUPFAM" id="SSF51735">
    <property type="entry name" value="NAD(P)-binding Rossmann-fold domains"/>
    <property type="match status" value="1"/>
</dbReference>
<dbReference type="InterPro" id="IPR002347">
    <property type="entry name" value="SDR_fam"/>
</dbReference>
<dbReference type="GeneID" id="61525272"/>
<reference evidence="4" key="1">
    <citation type="submission" date="2016-06" db="EMBL/GenBank/DDBJ databases">
        <authorList>
            <person name="Xu Y."/>
            <person name="Nagy A."/>
            <person name="Yan X."/>
            <person name="Kim S.W."/>
            <person name="Haley B."/>
            <person name="Liu N.T."/>
            <person name="Nou X."/>
        </authorList>
    </citation>
    <scope>NUCLEOTIDE SEQUENCE [LARGE SCALE GENOMIC DNA]</scope>
    <source>
        <strain evidence="4">ATCC 49129</strain>
    </source>
</reference>
<dbReference type="PANTHER" id="PTHR42879">
    <property type="entry name" value="3-OXOACYL-(ACYL-CARRIER-PROTEIN) REDUCTASE"/>
    <property type="match status" value="1"/>
</dbReference>
<evidence type="ECO:0000256" key="2">
    <source>
        <dbReference type="RuleBase" id="RU000363"/>
    </source>
</evidence>
<dbReference type="PRINTS" id="PR00080">
    <property type="entry name" value="SDRFAMILY"/>
</dbReference>
<dbReference type="CDD" id="cd05344">
    <property type="entry name" value="BKR_like_SDR_like"/>
    <property type="match status" value="1"/>
</dbReference>
<dbReference type="OrthoDB" id="9804774at2"/>
<dbReference type="Proteomes" id="UP000078572">
    <property type="component" value="Chromosome 1"/>
</dbReference>
<evidence type="ECO:0000313" key="4">
    <source>
        <dbReference type="Proteomes" id="UP000078572"/>
    </source>
</evidence>
<dbReference type="InterPro" id="IPR050259">
    <property type="entry name" value="SDR"/>
</dbReference>
<evidence type="ECO:0000256" key="1">
    <source>
        <dbReference type="ARBA" id="ARBA00006484"/>
    </source>
</evidence>
<dbReference type="AlphaFoldDB" id="A0A191ZUK6"/>
<name>A0A191ZUK6_9RALS</name>
<keyword evidence="4" id="KW-1185">Reference proteome</keyword>
<dbReference type="RefSeq" id="WP_064802325.1">
    <property type="nucleotide sequence ID" value="NZ_CP016022.1"/>
</dbReference>
<dbReference type="PANTHER" id="PTHR42879:SF6">
    <property type="entry name" value="NADPH-DEPENDENT REDUCTASE BACG"/>
    <property type="match status" value="1"/>
</dbReference>
<dbReference type="STRING" id="190721.ACS15_1001"/>
<comment type="similarity">
    <text evidence="1 2">Belongs to the short-chain dehydrogenases/reductases (SDR) family.</text>
</comment>
<dbReference type="Pfam" id="PF00106">
    <property type="entry name" value="adh_short"/>
    <property type="match status" value="1"/>
</dbReference>
<gene>
    <name evidence="3" type="ORF">A9Y76_04495</name>
</gene>
<accession>A0A191ZUK6</accession>
<evidence type="ECO:0000313" key="3">
    <source>
        <dbReference type="EMBL" id="ANJ71776.1"/>
    </source>
</evidence>
<dbReference type="FunFam" id="3.40.50.720:FF:000642">
    <property type="entry name" value="Short-chain dehydrogenase/reductase SDR"/>
    <property type="match status" value="1"/>
</dbReference>